<protein>
    <recommendedName>
        <fullName evidence="4">Flp family type IVb pilin</fullName>
    </recommendedName>
</protein>
<evidence type="ECO:0000313" key="2">
    <source>
        <dbReference type="EMBL" id="GLS68698.1"/>
    </source>
</evidence>
<evidence type="ECO:0000256" key="1">
    <source>
        <dbReference type="SAM" id="Phobius"/>
    </source>
</evidence>
<dbReference type="RefSeq" id="WP_238197595.1">
    <property type="nucleotide sequence ID" value="NZ_BPQZ01000020.1"/>
</dbReference>
<comment type="caution">
    <text evidence="2">The sequence shown here is derived from an EMBL/GenBank/DDBJ whole genome shotgun (WGS) entry which is preliminary data.</text>
</comment>
<keyword evidence="1" id="KW-1133">Transmembrane helix</keyword>
<keyword evidence="1" id="KW-0812">Transmembrane</keyword>
<organism evidence="2 3">
    <name type="scientific">Methylobacterium tardum</name>
    <dbReference type="NCBI Taxonomy" id="374432"/>
    <lineage>
        <taxon>Bacteria</taxon>
        <taxon>Pseudomonadati</taxon>
        <taxon>Pseudomonadota</taxon>
        <taxon>Alphaproteobacteria</taxon>
        <taxon>Hyphomicrobiales</taxon>
        <taxon>Methylobacteriaceae</taxon>
        <taxon>Methylobacterium</taxon>
    </lineage>
</organism>
<proteinExistence type="predicted"/>
<keyword evidence="1" id="KW-0472">Membrane</keyword>
<name>A0AA37WS11_9HYPH</name>
<reference evidence="3" key="1">
    <citation type="journal article" date="2019" name="Int. J. Syst. Evol. Microbiol.">
        <title>The Global Catalogue of Microorganisms (GCM) 10K type strain sequencing project: providing services to taxonomists for standard genome sequencing and annotation.</title>
        <authorList>
            <consortium name="The Broad Institute Genomics Platform"/>
            <consortium name="The Broad Institute Genome Sequencing Center for Infectious Disease"/>
            <person name="Wu L."/>
            <person name="Ma J."/>
        </authorList>
    </citation>
    <scope>NUCLEOTIDE SEQUENCE [LARGE SCALE GENOMIC DNA]</scope>
    <source>
        <strain evidence="3">NBRC 103632</strain>
    </source>
</reference>
<feature type="transmembrane region" description="Helical" evidence="1">
    <location>
        <begin position="42"/>
        <end position="64"/>
    </location>
</feature>
<dbReference type="EMBL" id="BSPL01000006">
    <property type="protein sequence ID" value="GLS68698.1"/>
    <property type="molecule type" value="Genomic_DNA"/>
</dbReference>
<keyword evidence="3" id="KW-1185">Reference proteome</keyword>
<accession>A0AA37WS11</accession>
<sequence length="82" mass="8808">MDEPSCGRTGAGTPLVRILAGLAGRTIVEGTRFKRDARGSTALEYALIGFLVFVVAVGSIRFYVSRLNTVYDRINTAVTQGN</sequence>
<evidence type="ECO:0008006" key="4">
    <source>
        <dbReference type="Google" id="ProtNLM"/>
    </source>
</evidence>
<dbReference type="AlphaFoldDB" id="A0AA37WS11"/>
<dbReference type="Proteomes" id="UP001157440">
    <property type="component" value="Unassembled WGS sequence"/>
</dbReference>
<evidence type="ECO:0000313" key="3">
    <source>
        <dbReference type="Proteomes" id="UP001157440"/>
    </source>
</evidence>
<gene>
    <name evidence="2" type="ORF">GCM10007890_07100</name>
</gene>